<keyword evidence="4 5" id="KW-0472">Membrane</keyword>
<dbReference type="PANTHER" id="PTHR38480">
    <property type="entry name" value="SLR0254 PROTEIN"/>
    <property type="match status" value="1"/>
</dbReference>
<feature type="transmembrane region" description="Helical" evidence="5">
    <location>
        <begin position="71"/>
        <end position="91"/>
    </location>
</feature>
<evidence type="ECO:0000259" key="6">
    <source>
        <dbReference type="Pfam" id="PF06271"/>
    </source>
</evidence>
<proteinExistence type="predicted"/>
<evidence type="ECO:0000256" key="3">
    <source>
        <dbReference type="ARBA" id="ARBA00022989"/>
    </source>
</evidence>
<dbReference type="Proteomes" id="UP001212189">
    <property type="component" value="Chromosome"/>
</dbReference>
<evidence type="ECO:0000313" key="7">
    <source>
        <dbReference type="EMBL" id="WBE24140.1"/>
    </source>
</evidence>
<evidence type="ECO:0000313" key="8">
    <source>
        <dbReference type="Proteomes" id="UP001212189"/>
    </source>
</evidence>
<organism evidence="7 8">
    <name type="scientific">Denitrificimonas caeni</name>
    <dbReference type="NCBI Taxonomy" id="521720"/>
    <lineage>
        <taxon>Bacteria</taxon>
        <taxon>Pseudomonadati</taxon>
        <taxon>Pseudomonadota</taxon>
        <taxon>Gammaproteobacteria</taxon>
        <taxon>Pseudomonadales</taxon>
        <taxon>Pseudomonadaceae</taxon>
        <taxon>Denitrificimonas</taxon>
    </lineage>
</organism>
<dbReference type="AlphaFoldDB" id="A0AAE9VPX1"/>
<dbReference type="PANTHER" id="PTHR38480:SF1">
    <property type="entry name" value="SLR0254 PROTEIN"/>
    <property type="match status" value="1"/>
</dbReference>
<evidence type="ECO:0000256" key="1">
    <source>
        <dbReference type="ARBA" id="ARBA00004141"/>
    </source>
</evidence>
<dbReference type="GO" id="GO:0016020">
    <property type="term" value="C:membrane"/>
    <property type="evidence" value="ECO:0007669"/>
    <property type="project" value="UniProtKB-SubCell"/>
</dbReference>
<dbReference type="Pfam" id="PF06271">
    <property type="entry name" value="RDD"/>
    <property type="match status" value="1"/>
</dbReference>
<keyword evidence="2 5" id="KW-0812">Transmembrane</keyword>
<dbReference type="EMBL" id="CP114976">
    <property type="protein sequence ID" value="WBE24140.1"/>
    <property type="molecule type" value="Genomic_DNA"/>
</dbReference>
<reference evidence="7 8" key="1">
    <citation type="submission" date="2022-12" db="EMBL/GenBank/DDBJ databases">
        <title>Coexistence and Characterization of a Novel Tigecycline Resistance gene tet(X) variant and blaNDM-1 in a Pseudomonas caeni Isolate of Chicken Origin.</title>
        <authorList>
            <person name="Lu X."/>
            <person name="Zhang L."/>
            <person name="Li R."/>
            <person name="Wang Z."/>
        </authorList>
    </citation>
    <scope>NUCLEOTIDE SEQUENCE [LARGE SCALE GENOMIC DNA]</scope>
    <source>
        <strain evidence="7 8">CE14</strain>
    </source>
</reference>
<accession>A0AAE9VPX1</accession>
<evidence type="ECO:0000256" key="4">
    <source>
        <dbReference type="ARBA" id="ARBA00023136"/>
    </source>
</evidence>
<evidence type="ECO:0000256" key="5">
    <source>
        <dbReference type="SAM" id="Phobius"/>
    </source>
</evidence>
<dbReference type="KEGG" id="dce:O6P33_07000"/>
<evidence type="ECO:0000256" key="2">
    <source>
        <dbReference type="ARBA" id="ARBA00022692"/>
    </source>
</evidence>
<keyword evidence="3 5" id="KW-1133">Transmembrane helix</keyword>
<protein>
    <submittedName>
        <fullName evidence="7">RDD family protein</fullName>
    </submittedName>
</protein>
<feature type="domain" description="RDD" evidence="6">
    <location>
        <begin position="35"/>
        <end position="157"/>
    </location>
</feature>
<keyword evidence="8" id="KW-1185">Reference proteome</keyword>
<comment type="subcellular location">
    <subcellularLocation>
        <location evidence="1">Membrane</location>
        <topology evidence="1">Multi-pass membrane protein</topology>
    </subcellularLocation>
</comment>
<dbReference type="RefSeq" id="WP_269817081.1">
    <property type="nucleotide sequence ID" value="NZ_CP114976.1"/>
</dbReference>
<dbReference type="InterPro" id="IPR010432">
    <property type="entry name" value="RDD"/>
</dbReference>
<gene>
    <name evidence="7" type="ORF">O6P33_07000</name>
</gene>
<feature type="transmembrane region" description="Helical" evidence="5">
    <location>
        <begin position="48"/>
        <end position="65"/>
    </location>
</feature>
<name>A0AAE9VPX1_9GAMM</name>
<sequence>MNNQALTGAVRAEPLLDTQLYLETPEGIYLALRPAGLPVRMLAFTIDLLLRGALLALAGAAWLYLGKFGLGLASISAFILLWWYMVLFEVLNQGRSPGKQLLGLQVIHTDGTPVGWAGSLTRNLLRVVDLLPFAYGVGILSMLNNAHFQRVGDIAAGTLVVYQARTHQRAALPEVTASPLPFPLSLSEQQAVLSFAERHQQLSTQRSEELAAIIAPALSVSPPQAVTRLHAIARGILGPL</sequence>